<feature type="domain" description="Ubiquinol-cytochrome C reductase hinge" evidence="10">
    <location>
        <begin position="20"/>
        <end position="82"/>
    </location>
</feature>
<evidence type="ECO:0000259" key="10">
    <source>
        <dbReference type="Pfam" id="PF02320"/>
    </source>
</evidence>
<accession>A0A8C3WT23</accession>
<keyword evidence="4" id="KW-0679">Respiratory chain</keyword>
<organism evidence="11 12">
    <name type="scientific">Catagonus wagneri</name>
    <name type="common">Chacoan peccary</name>
    <dbReference type="NCBI Taxonomy" id="51154"/>
    <lineage>
        <taxon>Eukaryota</taxon>
        <taxon>Metazoa</taxon>
        <taxon>Chordata</taxon>
        <taxon>Craniata</taxon>
        <taxon>Vertebrata</taxon>
        <taxon>Euteleostomi</taxon>
        <taxon>Mammalia</taxon>
        <taxon>Eutheria</taxon>
        <taxon>Laurasiatheria</taxon>
        <taxon>Artiodactyla</taxon>
        <taxon>Suina</taxon>
        <taxon>Tayassuidae</taxon>
        <taxon>Catagonus</taxon>
    </lineage>
</organism>
<evidence type="ECO:0000256" key="5">
    <source>
        <dbReference type="ARBA" id="ARBA00022792"/>
    </source>
</evidence>
<reference evidence="11" key="2">
    <citation type="submission" date="2025-09" db="UniProtKB">
        <authorList>
            <consortium name="Ensembl"/>
        </authorList>
    </citation>
    <scope>IDENTIFICATION</scope>
</reference>
<feature type="signal peptide" evidence="9">
    <location>
        <begin position="1"/>
        <end position="17"/>
    </location>
</feature>
<dbReference type="InterPro" id="IPR023184">
    <property type="entry name" value="Ubol_cytC_Rdtase_hinge_dom"/>
</dbReference>
<name>A0A8C3WT23_9CETA</name>
<dbReference type="GO" id="GO:0005743">
    <property type="term" value="C:mitochondrial inner membrane"/>
    <property type="evidence" value="ECO:0007669"/>
    <property type="project" value="UniProtKB-SubCell"/>
</dbReference>
<reference evidence="11" key="1">
    <citation type="submission" date="2025-08" db="UniProtKB">
        <authorList>
            <consortium name="Ensembl"/>
        </authorList>
    </citation>
    <scope>IDENTIFICATION</scope>
</reference>
<evidence type="ECO:0000313" key="11">
    <source>
        <dbReference type="Ensembl" id="ENSCWAP00000020874.1"/>
    </source>
</evidence>
<evidence type="ECO:0000256" key="2">
    <source>
        <dbReference type="ARBA" id="ARBA00006498"/>
    </source>
</evidence>
<keyword evidence="12" id="KW-1185">Reference proteome</keyword>
<evidence type="ECO:0000256" key="3">
    <source>
        <dbReference type="ARBA" id="ARBA00022448"/>
    </source>
</evidence>
<dbReference type="AlphaFoldDB" id="A0A8C3WT23"/>
<dbReference type="Gene3D" id="1.10.287.20">
    <property type="entry name" value="Ubiquinol-cytochrome C reductase hinge domain"/>
    <property type="match status" value="1"/>
</dbReference>
<comment type="similarity">
    <text evidence="2">Belongs to the UQCRH/QCR6 family.</text>
</comment>
<dbReference type="Ensembl" id="ENSCWAT00000022633.1">
    <property type="protein sequence ID" value="ENSCWAP00000020874.1"/>
    <property type="gene ID" value="ENSCWAG00000015956.1"/>
</dbReference>
<evidence type="ECO:0000256" key="8">
    <source>
        <dbReference type="ARBA" id="ARBA00023136"/>
    </source>
</evidence>
<dbReference type="GO" id="GO:0006122">
    <property type="term" value="P:mitochondrial electron transport, ubiquinol to cytochrome c"/>
    <property type="evidence" value="ECO:0007669"/>
    <property type="project" value="InterPro"/>
</dbReference>
<feature type="chain" id="PRO_5034515264" description="Ubiquinol-cytochrome C reductase hinge domain-containing protein" evidence="9">
    <location>
        <begin position="18"/>
        <end position="82"/>
    </location>
</feature>
<evidence type="ECO:0000313" key="12">
    <source>
        <dbReference type="Proteomes" id="UP000694540"/>
    </source>
</evidence>
<evidence type="ECO:0000256" key="6">
    <source>
        <dbReference type="ARBA" id="ARBA00022982"/>
    </source>
</evidence>
<dbReference type="InterPro" id="IPR036811">
    <property type="entry name" value="Ubol_cytC_Rdtase_hinge_dom_sf"/>
</dbReference>
<dbReference type="Proteomes" id="UP000694540">
    <property type="component" value="Unplaced"/>
</dbReference>
<keyword evidence="9" id="KW-0732">Signal</keyword>
<keyword evidence="8" id="KW-0472">Membrane</keyword>
<keyword evidence="6" id="KW-0249">Electron transport</keyword>
<keyword evidence="3" id="KW-0813">Transport</keyword>
<protein>
    <recommendedName>
        <fullName evidence="10">Ubiquinol-cytochrome C reductase hinge domain-containing protein</fullName>
    </recommendedName>
</protein>
<comment type="subcellular location">
    <subcellularLocation>
        <location evidence="1">Mitochondrion inner membrane</location>
        <topology evidence="1">Peripheral membrane protein</topology>
        <orientation evidence="1">Intermembrane side</orientation>
    </subcellularLocation>
</comment>
<dbReference type="PANTHER" id="PTHR15336:SF0">
    <property type="entry name" value="CYTOCHROME B-C1 COMPLEX SUBUNIT 6, MITOCHONDRIAL"/>
    <property type="match status" value="1"/>
</dbReference>
<proteinExistence type="inferred from homology"/>
<evidence type="ECO:0000256" key="7">
    <source>
        <dbReference type="ARBA" id="ARBA00023128"/>
    </source>
</evidence>
<keyword evidence="7" id="KW-0496">Mitochondrion</keyword>
<evidence type="ECO:0000256" key="4">
    <source>
        <dbReference type="ARBA" id="ARBA00022660"/>
    </source>
</evidence>
<dbReference type="SUPFAM" id="SSF81531">
    <property type="entry name" value="Non-heme 11 kDa protein of cytochrome bc1 complex (Ubiquinol-cytochrome c reductase)"/>
    <property type="match status" value="1"/>
</dbReference>
<keyword evidence="5" id="KW-0999">Mitochondrion inner membrane</keyword>
<dbReference type="Pfam" id="PF02320">
    <property type="entry name" value="UCR_hinge"/>
    <property type="match status" value="1"/>
</dbReference>
<dbReference type="InterPro" id="IPR003422">
    <property type="entry name" value="Cyt_b-c1_6"/>
</dbReference>
<dbReference type="PANTHER" id="PTHR15336">
    <property type="entry name" value="UBIQUINOL-CYTOCHROME C REDUCTASE COMPLEX 7.8 KDA PROTEIN"/>
    <property type="match status" value="1"/>
</dbReference>
<evidence type="ECO:0000256" key="9">
    <source>
        <dbReference type="SAM" id="SignalP"/>
    </source>
</evidence>
<sequence>WEMRVLIWSSSVCVCELVGPLTTVGEQCQQLEKGIKSREQPELCRQRVSSRSQAEEGGTQNLFDFLHTRDGCVAPTSFTSLK</sequence>
<evidence type="ECO:0000256" key="1">
    <source>
        <dbReference type="ARBA" id="ARBA00004137"/>
    </source>
</evidence>